<reference evidence="1" key="1">
    <citation type="submission" date="2015-11" db="EMBL/GenBank/DDBJ databases">
        <title>Genomes of Abundant and Widespread Viruses from the Deep Ocean.</title>
        <authorList>
            <person name="Mizuno C.M."/>
            <person name="Ghai R."/>
            <person name="Saghai A."/>
            <person name="Lopez-Garcia P."/>
            <person name="Rodriguez-Valera F."/>
        </authorList>
    </citation>
    <scope>NUCLEOTIDE SEQUENCE</scope>
</reference>
<sequence>MFCHRLVAQAWQDDARISDANGKARGKAGRADDLYGLGIRFWLLVGLVADC</sequence>
<proteinExistence type="predicted"/>
<accession>A0A1B0Z273</accession>
<name>A0A1B0Z273_9PROT</name>
<evidence type="ECO:0000313" key="1">
    <source>
        <dbReference type="EMBL" id="ANO58299.1"/>
    </source>
</evidence>
<dbReference type="AlphaFoldDB" id="A0A1B0Z273"/>
<protein>
    <submittedName>
        <fullName evidence="1">Uncharacterized protein</fullName>
    </submittedName>
</protein>
<dbReference type="EMBL" id="KT997804">
    <property type="protein sequence ID" value="ANO58299.1"/>
    <property type="molecule type" value="Genomic_DNA"/>
</dbReference>
<organism evidence="1">
    <name type="scientific">uncultured Alphaproteobacteria bacterium</name>
    <dbReference type="NCBI Taxonomy" id="91750"/>
    <lineage>
        <taxon>Bacteria</taxon>
        <taxon>Pseudomonadati</taxon>
        <taxon>Pseudomonadota</taxon>
        <taxon>Alphaproteobacteria</taxon>
        <taxon>environmental samples</taxon>
    </lineage>
</organism>